<feature type="compositionally biased region" description="Polar residues" evidence="1">
    <location>
        <begin position="138"/>
        <end position="154"/>
    </location>
</feature>
<dbReference type="PANTHER" id="PTHR47481">
    <property type="match status" value="1"/>
</dbReference>
<feature type="region of interest" description="Disordered" evidence="1">
    <location>
        <begin position="113"/>
        <end position="169"/>
    </location>
</feature>
<keyword evidence="3" id="KW-1185">Reference proteome</keyword>
<comment type="caution">
    <text evidence="2">The sequence shown here is derived from an EMBL/GenBank/DDBJ whole genome shotgun (WGS) entry which is preliminary data.</text>
</comment>
<protein>
    <submittedName>
        <fullName evidence="2">Uncharacterized protein</fullName>
    </submittedName>
</protein>
<dbReference type="PANTHER" id="PTHR47481:SF10">
    <property type="entry name" value="COPIA-LIKE POLYPROTEIN_RETROTRANSPOSON"/>
    <property type="match status" value="1"/>
</dbReference>
<accession>A0A9D3U974</accession>
<reference evidence="2 3" key="1">
    <citation type="journal article" date="2021" name="Plant Biotechnol. J.">
        <title>Multi-omics assisted identification of the key and species-specific regulatory components of drought-tolerant mechanisms in Gossypium stocksii.</title>
        <authorList>
            <person name="Yu D."/>
            <person name="Ke L."/>
            <person name="Zhang D."/>
            <person name="Wu Y."/>
            <person name="Sun Y."/>
            <person name="Mei J."/>
            <person name="Sun J."/>
            <person name="Sun Y."/>
        </authorList>
    </citation>
    <scope>NUCLEOTIDE SEQUENCE [LARGE SCALE GENOMIC DNA]</scope>
    <source>
        <strain evidence="3">cv. E1</strain>
        <tissue evidence="2">Leaf</tissue>
    </source>
</reference>
<dbReference type="Proteomes" id="UP000828251">
    <property type="component" value="Unassembled WGS sequence"/>
</dbReference>
<feature type="compositionally biased region" description="Basic residues" evidence="1">
    <location>
        <begin position="122"/>
        <end position="137"/>
    </location>
</feature>
<proteinExistence type="predicted"/>
<dbReference type="OrthoDB" id="1912561at2759"/>
<dbReference type="EMBL" id="JAIQCV010000013">
    <property type="protein sequence ID" value="KAH1032118.1"/>
    <property type="molecule type" value="Genomic_DNA"/>
</dbReference>
<organism evidence="2 3">
    <name type="scientific">Gossypium stocksii</name>
    <dbReference type="NCBI Taxonomy" id="47602"/>
    <lineage>
        <taxon>Eukaryota</taxon>
        <taxon>Viridiplantae</taxon>
        <taxon>Streptophyta</taxon>
        <taxon>Embryophyta</taxon>
        <taxon>Tracheophyta</taxon>
        <taxon>Spermatophyta</taxon>
        <taxon>Magnoliopsida</taxon>
        <taxon>eudicotyledons</taxon>
        <taxon>Gunneridae</taxon>
        <taxon>Pentapetalae</taxon>
        <taxon>rosids</taxon>
        <taxon>malvids</taxon>
        <taxon>Malvales</taxon>
        <taxon>Malvaceae</taxon>
        <taxon>Malvoideae</taxon>
        <taxon>Gossypium</taxon>
    </lineage>
</organism>
<dbReference type="AlphaFoldDB" id="A0A9D3U974"/>
<evidence type="ECO:0000313" key="3">
    <source>
        <dbReference type="Proteomes" id="UP000828251"/>
    </source>
</evidence>
<evidence type="ECO:0000313" key="2">
    <source>
        <dbReference type="EMBL" id="KAH1032118.1"/>
    </source>
</evidence>
<sequence>MLQTRTGRNPDCGLSYIPYKKALSLKNYVAKVKGLCALLEASGSPISEVEQKEFILAGLPSDYEAIVSSASLLPTLLPLRRIIDTLFECENRQARAVQEVTFAANLMEGSTTPLDKAVAHGGRSHSRGRGRSFRPRNTRPNAPGPTSNSIQLDSSLGRGPHDRQSGGIAVPWHTKPVLMSTLGLIRVLAFPE</sequence>
<evidence type="ECO:0000256" key="1">
    <source>
        <dbReference type="SAM" id="MobiDB-lite"/>
    </source>
</evidence>
<name>A0A9D3U974_9ROSI</name>
<gene>
    <name evidence="2" type="ORF">J1N35_044292</name>
</gene>